<reference evidence="2" key="1">
    <citation type="submission" date="2022-12" db="EMBL/GenBank/DDBJ databases">
        <title>Genome sequence of SJ11.</title>
        <authorList>
            <person name="Woo H."/>
        </authorList>
    </citation>
    <scope>NUCLEOTIDE SEQUENCE</scope>
    <source>
        <strain evidence="2">SJ11</strain>
    </source>
</reference>
<dbReference type="RefSeq" id="WP_269415143.1">
    <property type="nucleotide sequence ID" value="NZ_JAPWGL010000002.1"/>
</dbReference>
<evidence type="ECO:0000259" key="1">
    <source>
        <dbReference type="Pfam" id="PF00144"/>
    </source>
</evidence>
<accession>A0ABT4KWN1</accession>
<dbReference type="PANTHER" id="PTHR46520:SF1">
    <property type="entry name" value="SERINE BETA-LACTAMASE-LIKE PROTEIN LACTB, MITOCHONDRIAL"/>
    <property type="match status" value="1"/>
</dbReference>
<dbReference type="PANTHER" id="PTHR46520">
    <property type="entry name" value="SERINE BETA-LACTAMASE-LIKE PROTEIN LACTB, MITOCHONDRIAL"/>
    <property type="match status" value="1"/>
</dbReference>
<organism evidence="2 3">
    <name type="scientific">Pedobacter rhodius</name>
    <dbReference type="NCBI Taxonomy" id="3004098"/>
    <lineage>
        <taxon>Bacteria</taxon>
        <taxon>Pseudomonadati</taxon>
        <taxon>Bacteroidota</taxon>
        <taxon>Sphingobacteriia</taxon>
        <taxon>Sphingobacteriales</taxon>
        <taxon>Sphingobacteriaceae</taxon>
        <taxon>Pedobacter</taxon>
    </lineage>
</organism>
<gene>
    <name evidence="2" type="ORF">O0931_08560</name>
</gene>
<sequence length="324" mass="36008">MKAQHIPGLSVAIALKGNLIWKEAFGYADLDNQVKVTTDSRFRVGSVSKSITSVALAKMKDEGKIDIEETVGHYLPVFAKKKYPVTLKQLAGHLGGIRHYKDNDPSDYIHQEHYTDVPSSLDIFKNDSLLFEPGTKYYYSSYGFVLLSAAMEKAAGHNFPDLMQKELFYPLHMTKTMPDYQDSIISGRTAYYQWSKEDQKVVRSPFEDLSYKWAGGGFLSTPTDLALMGSALLSGKFIKPATAELMMTSQQLKNGKNSGYGMGFRIGTDSKGRKIVHHGGVALGGRAFLLLYPDQNLVIAVTTNQGDAQFGERHLEKLANLFIE</sequence>
<dbReference type="InterPro" id="IPR012338">
    <property type="entry name" value="Beta-lactam/transpept-like"/>
</dbReference>
<dbReference type="InterPro" id="IPR001466">
    <property type="entry name" value="Beta-lactam-related"/>
</dbReference>
<feature type="domain" description="Beta-lactamase-related" evidence="1">
    <location>
        <begin position="1"/>
        <end position="309"/>
    </location>
</feature>
<evidence type="ECO:0000313" key="3">
    <source>
        <dbReference type="Proteomes" id="UP001144341"/>
    </source>
</evidence>
<protein>
    <submittedName>
        <fullName evidence="2">Serine hydrolase</fullName>
    </submittedName>
</protein>
<dbReference type="Gene3D" id="3.40.710.10">
    <property type="entry name" value="DD-peptidase/beta-lactamase superfamily"/>
    <property type="match status" value="1"/>
</dbReference>
<dbReference type="SUPFAM" id="SSF56601">
    <property type="entry name" value="beta-lactamase/transpeptidase-like"/>
    <property type="match status" value="1"/>
</dbReference>
<comment type="caution">
    <text evidence="2">The sequence shown here is derived from an EMBL/GenBank/DDBJ whole genome shotgun (WGS) entry which is preliminary data.</text>
</comment>
<dbReference type="InterPro" id="IPR052794">
    <property type="entry name" value="Mito_Ser_Protease_LACTB"/>
</dbReference>
<dbReference type="Proteomes" id="UP001144341">
    <property type="component" value="Unassembled WGS sequence"/>
</dbReference>
<dbReference type="GO" id="GO:0016787">
    <property type="term" value="F:hydrolase activity"/>
    <property type="evidence" value="ECO:0007669"/>
    <property type="project" value="UniProtKB-KW"/>
</dbReference>
<dbReference type="Pfam" id="PF00144">
    <property type="entry name" value="Beta-lactamase"/>
    <property type="match status" value="1"/>
</dbReference>
<dbReference type="EMBL" id="JAPWGL010000002">
    <property type="protein sequence ID" value="MCZ4223346.1"/>
    <property type="molecule type" value="Genomic_DNA"/>
</dbReference>
<keyword evidence="2" id="KW-0378">Hydrolase</keyword>
<keyword evidence="3" id="KW-1185">Reference proteome</keyword>
<name>A0ABT4KWN1_9SPHI</name>
<evidence type="ECO:0000313" key="2">
    <source>
        <dbReference type="EMBL" id="MCZ4223346.1"/>
    </source>
</evidence>
<proteinExistence type="predicted"/>